<dbReference type="EMBL" id="CP046620">
    <property type="protein sequence ID" value="QHQ35769.1"/>
    <property type="molecule type" value="Genomic_DNA"/>
</dbReference>
<gene>
    <name evidence="4" type="ORF">GO499_11580</name>
</gene>
<dbReference type="PANTHER" id="PTHR43401:SF2">
    <property type="entry name" value="L-THREONINE 3-DEHYDROGENASE"/>
    <property type="match status" value="1"/>
</dbReference>
<evidence type="ECO:0000259" key="3">
    <source>
        <dbReference type="Pfam" id="PF08240"/>
    </source>
</evidence>
<keyword evidence="1" id="KW-0560">Oxidoreductase</keyword>
<keyword evidence="5" id="KW-1185">Reference proteome</keyword>
<dbReference type="SUPFAM" id="SSF51735">
    <property type="entry name" value="NAD(P)-binding Rossmann-fold domains"/>
    <property type="match status" value="1"/>
</dbReference>
<dbReference type="Pfam" id="PF00107">
    <property type="entry name" value="ADH_zinc_N"/>
    <property type="match status" value="1"/>
</dbReference>
<reference evidence="4 5" key="1">
    <citation type="submission" date="2019-12" db="EMBL/GenBank/DDBJ databases">
        <title>Complete genome sequence of Algicella marina strain 9Alg 56(T) isolated from the red alga Tichocarpus crinitus.</title>
        <authorList>
            <person name="Kim S.-G."/>
            <person name="Nedashkovskaya O.I."/>
        </authorList>
    </citation>
    <scope>NUCLEOTIDE SEQUENCE [LARGE SCALE GENOMIC DNA]</scope>
    <source>
        <strain evidence="4 5">9Alg 56</strain>
    </source>
</reference>
<evidence type="ECO:0000259" key="2">
    <source>
        <dbReference type="Pfam" id="PF00107"/>
    </source>
</evidence>
<dbReference type="InterPro" id="IPR013154">
    <property type="entry name" value="ADH-like_N"/>
</dbReference>
<evidence type="ECO:0000313" key="5">
    <source>
        <dbReference type="Proteomes" id="UP000464495"/>
    </source>
</evidence>
<dbReference type="InterPro" id="IPR050129">
    <property type="entry name" value="Zn_alcohol_dh"/>
</dbReference>
<organism evidence="4 5">
    <name type="scientific">Algicella marina</name>
    <dbReference type="NCBI Taxonomy" id="2683284"/>
    <lineage>
        <taxon>Bacteria</taxon>
        <taxon>Pseudomonadati</taxon>
        <taxon>Pseudomonadota</taxon>
        <taxon>Alphaproteobacteria</taxon>
        <taxon>Rhodobacterales</taxon>
        <taxon>Paracoccaceae</taxon>
        <taxon>Algicella</taxon>
    </lineage>
</organism>
<sequence>MKALFYTDTKQTEIMDTPAPAPRFGWSRIRVSHSGICGSDMHAWHGHDERRVPPMILGHEAAGIAADGPHAGKTVTINPLISCNTCADCQGGRPHVCADRALVGMAFPGTFAEEVLVPDTNIYPTKLAPKQATLTEPLACALHAVQLATTRMPGAASAIVLGGGAIGLLAARCFALKGLGRIDIAETNPLRRSLLADTTGARPYDPLNHTPAQADIVLDAVGSGRTRHAASALVRPGGTIVHIGLQDCAGGLDTRRLTIQEITFVGSYCYAPKDFRAALALLEDGNVSGDGWTECRPLDQGQQAFTAIHDANAPPKIILTI</sequence>
<evidence type="ECO:0000256" key="1">
    <source>
        <dbReference type="ARBA" id="ARBA00023002"/>
    </source>
</evidence>
<proteinExistence type="predicted"/>
<dbReference type="Gene3D" id="3.40.50.720">
    <property type="entry name" value="NAD(P)-binding Rossmann-like Domain"/>
    <property type="match status" value="1"/>
</dbReference>
<dbReference type="InterPro" id="IPR013149">
    <property type="entry name" value="ADH-like_C"/>
</dbReference>
<dbReference type="Gene3D" id="3.90.180.10">
    <property type="entry name" value="Medium-chain alcohol dehydrogenases, catalytic domain"/>
    <property type="match status" value="1"/>
</dbReference>
<dbReference type="InterPro" id="IPR036291">
    <property type="entry name" value="NAD(P)-bd_dom_sf"/>
</dbReference>
<feature type="domain" description="Alcohol dehydrogenase-like N-terminal" evidence="3">
    <location>
        <begin position="26"/>
        <end position="124"/>
    </location>
</feature>
<dbReference type="GO" id="GO:0016491">
    <property type="term" value="F:oxidoreductase activity"/>
    <property type="evidence" value="ECO:0007669"/>
    <property type="project" value="UniProtKB-KW"/>
</dbReference>
<protein>
    <submittedName>
        <fullName evidence="4">Alcohol dehydrogenase catalytic domain-containing protein</fullName>
    </submittedName>
</protein>
<feature type="domain" description="Alcohol dehydrogenase-like C-terminal" evidence="2">
    <location>
        <begin position="209"/>
        <end position="283"/>
    </location>
</feature>
<dbReference type="Proteomes" id="UP000464495">
    <property type="component" value="Chromosome"/>
</dbReference>
<dbReference type="KEGG" id="amaq:GO499_11580"/>
<dbReference type="InterPro" id="IPR011032">
    <property type="entry name" value="GroES-like_sf"/>
</dbReference>
<evidence type="ECO:0000313" key="4">
    <source>
        <dbReference type="EMBL" id="QHQ35769.1"/>
    </source>
</evidence>
<dbReference type="AlphaFoldDB" id="A0A6P1T387"/>
<dbReference type="SUPFAM" id="SSF50129">
    <property type="entry name" value="GroES-like"/>
    <property type="match status" value="1"/>
</dbReference>
<accession>A0A6P1T387</accession>
<dbReference type="PANTHER" id="PTHR43401">
    <property type="entry name" value="L-THREONINE 3-DEHYDROGENASE"/>
    <property type="match status" value="1"/>
</dbReference>
<name>A0A6P1T387_9RHOB</name>
<dbReference type="Pfam" id="PF08240">
    <property type="entry name" value="ADH_N"/>
    <property type="match status" value="1"/>
</dbReference>